<reference evidence="2 3" key="1">
    <citation type="submission" date="2023-07" db="EMBL/GenBank/DDBJ databases">
        <title>Sequencing the genomes of 1000 actinobacteria strains.</title>
        <authorList>
            <person name="Klenk H.-P."/>
        </authorList>
    </citation>
    <scope>NUCLEOTIDE SEQUENCE [LARGE SCALE GENOMIC DNA]</scope>
    <source>
        <strain evidence="2 3">DSM 44109</strain>
    </source>
</reference>
<evidence type="ECO:0000313" key="2">
    <source>
        <dbReference type="EMBL" id="MDP9868231.1"/>
    </source>
</evidence>
<gene>
    <name evidence="2" type="ORF">J2S55_007497</name>
</gene>
<feature type="compositionally biased region" description="Polar residues" evidence="1">
    <location>
        <begin position="119"/>
        <end position="132"/>
    </location>
</feature>
<sequence>MRQAPKRQPGAELVRALKRVNDLARFELGRVEVSKVPIRRMKTLARYGASSKAPLLARLSEPRRTATLVAVTRSLEAEAIDDALDLFALLTATRLISPARRKSSGDRLAMLPKLEKASQRLSAGSSTPGTRA</sequence>
<dbReference type="EMBL" id="JAUSRB010000002">
    <property type="protein sequence ID" value="MDP9868231.1"/>
    <property type="molecule type" value="Genomic_DNA"/>
</dbReference>
<dbReference type="RefSeq" id="WP_306870872.1">
    <property type="nucleotide sequence ID" value="NZ_JAUSRB010000002.1"/>
</dbReference>
<proteinExistence type="predicted"/>
<protein>
    <submittedName>
        <fullName evidence="2">Uncharacterized protein</fullName>
    </submittedName>
</protein>
<comment type="caution">
    <text evidence="2">The sequence shown here is derived from an EMBL/GenBank/DDBJ whole genome shotgun (WGS) entry which is preliminary data.</text>
</comment>
<accession>A0ABT9RG19</accession>
<dbReference type="Proteomes" id="UP001230426">
    <property type="component" value="Unassembled WGS sequence"/>
</dbReference>
<evidence type="ECO:0000313" key="3">
    <source>
        <dbReference type="Proteomes" id="UP001230426"/>
    </source>
</evidence>
<name>A0ABT9RG19_9ACTN</name>
<keyword evidence="3" id="KW-1185">Reference proteome</keyword>
<feature type="region of interest" description="Disordered" evidence="1">
    <location>
        <begin position="100"/>
        <end position="132"/>
    </location>
</feature>
<evidence type="ECO:0000256" key="1">
    <source>
        <dbReference type="SAM" id="MobiDB-lite"/>
    </source>
</evidence>
<organism evidence="2 3">
    <name type="scientific">Streptosporangium brasiliense</name>
    <dbReference type="NCBI Taxonomy" id="47480"/>
    <lineage>
        <taxon>Bacteria</taxon>
        <taxon>Bacillati</taxon>
        <taxon>Actinomycetota</taxon>
        <taxon>Actinomycetes</taxon>
        <taxon>Streptosporangiales</taxon>
        <taxon>Streptosporangiaceae</taxon>
        <taxon>Streptosporangium</taxon>
    </lineage>
</organism>